<dbReference type="InterPro" id="IPR003593">
    <property type="entry name" value="AAA+_ATPase"/>
</dbReference>
<dbReference type="InterPro" id="IPR027785">
    <property type="entry name" value="UvrD-like_helicase_C"/>
</dbReference>
<dbReference type="Pfam" id="PF13538">
    <property type="entry name" value="UvrD_C_2"/>
    <property type="match status" value="1"/>
</dbReference>
<dbReference type="Pfam" id="PF14520">
    <property type="entry name" value="HHH_5"/>
    <property type="match status" value="1"/>
</dbReference>
<comment type="caution">
    <text evidence="6">The sequence shown here is derived from an EMBL/GenBank/DDBJ whole genome shotgun (WGS) entry which is preliminary data.</text>
</comment>
<feature type="domain" description="Helix-hairpin-helix DNA-binding motif class 1" evidence="4">
    <location>
        <begin position="126"/>
        <end position="145"/>
    </location>
</feature>
<dbReference type="InterPro" id="IPR006345">
    <property type="entry name" value="RecD2"/>
</dbReference>
<feature type="domain" description="Helix-hairpin-helix DNA-binding motif class 1" evidence="4">
    <location>
        <begin position="190"/>
        <end position="209"/>
    </location>
</feature>
<protein>
    <recommendedName>
        <fullName evidence="3">ATP-dependent RecD2 DNA helicase</fullName>
        <ecNumber evidence="3">5.6.2.3</ecNumber>
    </recommendedName>
    <alternativeName>
        <fullName evidence="3">DNA 5'-3' helicase subunit RecD2</fullName>
    </alternativeName>
</protein>
<dbReference type="Gene3D" id="2.30.30.940">
    <property type="match status" value="1"/>
</dbReference>
<dbReference type="Pfam" id="PF14490">
    <property type="entry name" value="HHH_RecD2"/>
    <property type="match status" value="1"/>
</dbReference>
<evidence type="ECO:0000256" key="3">
    <source>
        <dbReference type="HAMAP-Rule" id="MF_01488"/>
    </source>
</evidence>
<dbReference type="AlphaFoldDB" id="A0A7W0CHS2"/>
<keyword evidence="1 3" id="KW-0547">Nucleotide-binding</keyword>
<comment type="similarity">
    <text evidence="3">Belongs to the RecD family. RecD2 subfamily.</text>
</comment>
<evidence type="ECO:0000256" key="1">
    <source>
        <dbReference type="ARBA" id="ARBA00022741"/>
    </source>
</evidence>
<dbReference type="RefSeq" id="WP_312894370.1">
    <property type="nucleotide sequence ID" value="NZ_BAABAM010000012.1"/>
</dbReference>
<dbReference type="Pfam" id="PF23139">
    <property type="entry name" value="OB_YrrC"/>
    <property type="match status" value="1"/>
</dbReference>
<comment type="function">
    <text evidence="3">DNA-dependent ATPase and ATP-dependent 5'-3' DNA helicase. Has no activity on blunt DNA or DNA with 3'-overhangs, requires at least 10 bases of 5'-ssDNA for helicase activity.</text>
</comment>
<dbReference type="GO" id="GO:0016787">
    <property type="term" value="F:hydrolase activity"/>
    <property type="evidence" value="ECO:0007669"/>
    <property type="project" value="UniProtKB-KW"/>
</dbReference>
<gene>
    <name evidence="3" type="primary">recD2</name>
    <name evidence="6" type="ORF">HNR30_002526</name>
</gene>
<evidence type="ECO:0000259" key="4">
    <source>
        <dbReference type="SMART" id="SM00278"/>
    </source>
</evidence>
<dbReference type="GO" id="GO:0006310">
    <property type="term" value="P:DNA recombination"/>
    <property type="evidence" value="ECO:0007669"/>
    <property type="project" value="InterPro"/>
</dbReference>
<keyword evidence="3" id="KW-0347">Helicase</keyword>
<feature type="domain" description="Helix-hairpin-helix DNA-binding motif class 1" evidence="4">
    <location>
        <begin position="98"/>
        <end position="112"/>
    </location>
</feature>
<dbReference type="EC" id="5.6.2.3" evidence="3"/>
<reference evidence="6 7" key="1">
    <citation type="submission" date="2020-07" db="EMBL/GenBank/DDBJ databases">
        <title>Genomic Encyclopedia of Type Strains, Phase IV (KMG-IV): sequencing the most valuable type-strain genomes for metagenomic binning, comparative biology and taxonomic classification.</title>
        <authorList>
            <person name="Goeker M."/>
        </authorList>
    </citation>
    <scope>NUCLEOTIDE SEQUENCE [LARGE SCALE GENOMIC DNA]</scope>
    <source>
        <strain evidence="6 7">DSM 45533</strain>
    </source>
</reference>
<organism evidence="6 7">
    <name type="scientific">Nonomuraea soli</name>
    <dbReference type="NCBI Taxonomy" id="1032476"/>
    <lineage>
        <taxon>Bacteria</taxon>
        <taxon>Bacillati</taxon>
        <taxon>Actinomycetota</taxon>
        <taxon>Actinomycetes</taxon>
        <taxon>Streptosporangiales</taxon>
        <taxon>Streptosporangiaceae</taxon>
        <taxon>Nonomuraea</taxon>
    </lineage>
</organism>
<dbReference type="Pfam" id="PF18335">
    <property type="entry name" value="SH3_13"/>
    <property type="match status" value="1"/>
</dbReference>
<dbReference type="CDD" id="cd17933">
    <property type="entry name" value="DEXSc_RecD-like"/>
    <property type="match status" value="1"/>
</dbReference>
<dbReference type="GO" id="GO:0043139">
    <property type="term" value="F:5'-3' DNA helicase activity"/>
    <property type="evidence" value="ECO:0007669"/>
    <property type="project" value="UniProtKB-UniRule"/>
</dbReference>
<keyword evidence="3 6" id="KW-0378">Hydrolase</keyword>
<dbReference type="Gene3D" id="1.10.150.20">
    <property type="entry name" value="5' to 3' exonuclease, C-terminal subdomain"/>
    <property type="match status" value="1"/>
</dbReference>
<dbReference type="HAMAP" id="MF_01488">
    <property type="entry name" value="RecD2"/>
    <property type="match status" value="1"/>
</dbReference>
<dbReference type="Gene3D" id="3.40.50.300">
    <property type="entry name" value="P-loop containing nucleotide triphosphate hydrolases"/>
    <property type="match status" value="2"/>
</dbReference>
<dbReference type="PANTHER" id="PTHR43788">
    <property type="entry name" value="DNA2/NAM7 HELICASE FAMILY MEMBER"/>
    <property type="match status" value="1"/>
</dbReference>
<accession>A0A7W0CHS2</accession>
<dbReference type="Gene3D" id="1.10.10.2220">
    <property type="match status" value="1"/>
</dbReference>
<evidence type="ECO:0000313" key="7">
    <source>
        <dbReference type="Proteomes" id="UP000530928"/>
    </source>
</evidence>
<sequence>MQPERPRPVQLNAILERITFQSEETGYTIARVATERSGPDLLTVVGPLLGAQVGESLRLEGRWGSHPKYGRQFEVWSYQTVLPATIQGIQRYLGSGLIKGIGPKMAERIVAHFGTDTLDVIEKSPEKLVEVPGLGPKRTKMIAKAWDEQKIIKEVMIFLQGVGVSTSIAVRIFKQYGEASITVVKSQPYRLADDVWGIGFKTADTIAQAVGIPHDSPERVKAGLRYTLSQAADDGHCYLPAPNLVADAVKILDVPADLVAACLEESITAEEVVRESVPAGDSAVPAIYLVPFHRAEQSLAATLLSLLHNRHDRLKAFHDVDWARAEQWLHGQTGADLAPEQRQAVRLALTEKLAVLTGGPGCGKSFTVRSIVLMARARKAKVILAAPTGRAAKRLAELTGHEATTVHRLLQLRPGGDATFDRDNPLQADLIVVDEASMLDLLLANKLVKAVPPGAHLLFVGDVDQLPSVGAGEVLKDLLAAPDIPRVRLTQVFRQAAQSGVVTNAHRVNDGRHPVLEGMNDFFLFPCDEPEDIAALTVDVVARRIPRKFGLDPRRDVQVLAPMHRGAAGAGALNLALQDALTPARDNQPERRYGGRVYRVGDKVTQLRNNYDKGAAGVFNGTVGVVVDIRPEESKLTVLTDEDENVDYSFDELDELTHAYAVSIHRSQGSEYPAVVVPLSTSAWMMLQRNLLYTAITRAKKLVVIVGSRRALGQAIRTRGAGRRHTGLTHRLSPG</sequence>
<name>A0A7W0CHS2_9ACTN</name>
<dbReference type="InterPro" id="IPR029493">
    <property type="entry name" value="RecD2-like_HHH"/>
</dbReference>
<evidence type="ECO:0000259" key="5">
    <source>
        <dbReference type="SMART" id="SM00382"/>
    </source>
</evidence>
<dbReference type="PANTHER" id="PTHR43788:SF6">
    <property type="entry name" value="DNA HELICASE B"/>
    <property type="match status" value="1"/>
</dbReference>
<keyword evidence="3" id="KW-0238">DNA-binding</keyword>
<dbReference type="EMBL" id="JACDUR010000002">
    <property type="protein sequence ID" value="MBA2891185.1"/>
    <property type="molecule type" value="Genomic_DNA"/>
</dbReference>
<evidence type="ECO:0000256" key="2">
    <source>
        <dbReference type="ARBA" id="ARBA00022840"/>
    </source>
</evidence>
<dbReference type="GO" id="GO:0017116">
    <property type="term" value="F:single-stranded DNA helicase activity"/>
    <property type="evidence" value="ECO:0007669"/>
    <property type="project" value="TreeGrafter"/>
</dbReference>
<dbReference type="Proteomes" id="UP000530928">
    <property type="component" value="Unassembled WGS sequence"/>
</dbReference>
<dbReference type="InterPro" id="IPR050534">
    <property type="entry name" value="Coronavir_polyprotein_1ab"/>
</dbReference>
<dbReference type="GO" id="GO:0006281">
    <property type="term" value="P:DNA repair"/>
    <property type="evidence" value="ECO:0007669"/>
    <property type="project" value="InterPro"/>
</dbReference>
<dbReference type="InterPro" id="IPR027417">
    <property type="entry name" value="P-loop_NTPase"/>
</dbReference>
<dbReference type="SUPFAM" id="SSF47781">
    <property type="entry name" value="RuvA domain 2-like"/>
    <property type="match status" value="1"/>
</dbReference>
<dbReference type="InterPro" id="IPR055446">
    <property type="entry name" value="RecD2_N_OB"/>
</dbReference>
<comment type="catalytic activity">
    <reaction evidence="3">
        <text>ATP + H2O = ADP + phosphate + H(+)</text>
        <dbReference type="Rhea" id="RHEA:13065"/>
        <dbReference type="ChEBI" id="CHEBI:15377"/>
        <dbReference type="ChEBI" id="CHEBI:15378"/>
        <dbReference type="ChEBI" id="CHEBI:30616"/>
        <dbReference type="ChEBI" id="CHEBI:43474"/>
        <dbReference type="ChEBI" id="CHEBI:456216"/>
        <dbReference type="EC" id="5.6.2.3"/>
    </reaction>
</comment>
<proteinExistence type="inferred from homology"/>
<keyword evidence="2 3" id="KW-0067">ATP-binding</keyword>
<dbReference type="SMART" id="SM00278">
    <property type="entry name" value="HhH1"/>
    <property type="match status" value="3"/>
</dbReference>
<dbReference type="SMART" id="SM00382">
    <property type="entry name" value="AAA"/>
    <property type="match status" value="1"/>
</dbReference>
<dbReference type="CDD" id="cd18809">
    <property type="entry name" value="SF1_C_RecD"/>
    <property type="match status" value="1"/>
</dbReference>
<keyword evidence="7" id="KW-1185">Reference proteome</keyword>
<dbReference type="InterPro" id="IPR003583">
    <property type="entry name" value="Hlx-hairpin-Hlx_DNA-bd_motif"/>
</dbReference>
<keyword evidence="3" id="KW-0413">Isomerase</keyword>
<feature type="domain" description="AAA+ ATPase" evidence="5">
    <location>
        <begin position="350"/>
        <end position="497"/>
    </location>
</feature>
<dbReference type="GO" id="GO:0005524">
    <property type="term" value="F:ATP binding"/>
    <property type="evidence" value="ECO:0007669"/>
    <property type="project" value="UniProtKB-UniRule"/>
</dbReference>
<dbReference type="GO" id="GO:0003677">
    <property type="term" value="F:DNA binding"/>
    <property type="evidence" value="ECO:0007669"/>
    <property type="project" value="UniProtKB-UniRule"/>
</dbReference>
<evidence type="ECO:0000313" key="6">
    <source>
        <dbReference type="EMBL" id="MBA2891185.1"/>
    </source>
</evidence>
<dbReference type="Pfam" id="PF13245">
    <property type="entry name" value="AAA_19"/>
    <property type="match status" value="1"/>
</dbReference>
<dbReference type="NCBIfam" id="TIGR01448">
    <property type="entry name" value="recD_rel"/>
    <property type="match status" value="1"/>
</dbReference>
<feature type="binding site" evidence="3">
    <location>
        <begin position="361"/>
        <end position="365"/>
    </location>
    <ligand>
        <name>ATP</name>
        <dbReference type="ChEBI" id="CHEBI:30616"/>
    </ligand>
</feature>
<dbReference type="InterPro" id="IPR010994">
    <property type="entry name" value="RuvA_2-like"/>
</dbReference>
<dbReference type="InterPro" id="IPR041451">
    <property type="entry name" value="RecD2_SH13"/>
</dbReference>
<dbReference type="SUPFAM" id="SSF52540">
    <property type="entry name" value="P-loop containing nucleoside triphosphate hydrolases"/>
    <property type="match status" value="1"/>
</dbReference>
<dbReference type="GO" id="GO:0009338">
    <property type="term" value="C:exodeoxyribonuclease V complex"/>
    <property type="evidence" value="ECO:0007669"/>
    <property type="project" value="TreeGrafter"/>
</dbReference>